<gene>
    <name evidence="2" type="ORF">OSJNBa0051H17.1</name>
    <name evidence="1" type="ORF">OSJNBa0065J17.22</name>
</gene>
<dbReference type="EMBL" id="AP004232">
    <property type="protein sequence ID" value="BAB90694.1"/>
    <property type="molecule type" value="Genomic_DNA"/>
</dbReference>
<reference evidence="3" key="2">
    <citation type="journal article" date="2005" name="Nature">
        <title>The map-based sequence of the rice genome.</title>
        <authorList>
            <consortium name="International rice genome sequencing project (IRGSP)"/>
            <person name="Matsumoto T."/>
            <person name="Wu J."/>
            <person name="Kanamori H."/>
            <person name="Katayose Y."/>
            <person name="Fujisawa M."/>
            <person name="Namiki N."/>
            <person name="Mizuno H."/>
            <person name="Yamamoto K."/>
            <person name="Antonio B.A."/>
            <person name="Baba T."/>
            <person name="Sakata K."/>
            <person name="Nagamura Y."/>
            <person name="Aoki H."/>
            <person name="Arikawa K."/>
            <person name="Arita K."/>
            <person name="Bito T."/>
            <person name="Chiden Y."/>
            <person name="Fujitsuka N."/>
            <person name="Fukunaka R."/>
            <person name="Hamada M."/>
            <person name="Harada C."/>
            <person name="Hayashi A."/>
            <person name="Hijishita S."/>
            <person name="Honda M."/>
            <person name="Hosokawa S."/>
            <person name="Ichikawa Y."/>
            <person name="Idonuma A."/>
            <person name="Iijima M."/>
            <person name="Ikeda M."/>
            <person name="Ikeno M."/>
            <person name="Ito K."/>
            <person name="Ito S."/>
            <person name="Ito T."/>
            <person name="Ito Y."/>
            <person name="Ito Y."/>
            <person name="Iwabuchi A."/>
            <person name="Kamiya K."/>
            <person name="Karasawa W."/>
            <person name="Kurita K."/>
            <person name="Katagiri S."/>
            <person name="Kikuta A."/>
            <person name="Kobayashi H."/>
            <person name="Kobayashi N."/>
            <person name="Machita K."/>
            <person name="Maehara T."/>
            <person name="Masukawa M."/>
            <person name="Mizubayashi T."/>
            <person name="Mukai Y."/>
            <person name="Nagasaki H."/>
            <person name="Nagata Y."/>
            <person name="Naito S."/>
            <person name="Nakashima M."/>
            <person name="Nakama Y."/>
            <person name="Nakamichi Y."/>
            <person name="Nakamura M."/>
            <person name="Meguro A."/>
            <person name="Negishi M."/>
            <person name="Ohta I."/>
            <person name="Ohta T."/>
            <person name="Okamoto M."/>
            <person name="Ono N."/>
            <person name="Saji S."/>
            <person name="Sakaguchi M."/>
            <person name="Sakai K."/>
            <person name="Shibata M."/>
            <person name="Shimokawa T."/>
            <person name="Song J."/>
            <person name="Takazaki Y."/>
            <person name="Terasawa K."/>
            <person name="Tsugane M."/>
            <person name="Tsuji K."/>
            <person name="Ueda S."/>
            <person name="Waki K."/>
            <person name="Yamagata H."/>
            <person name="Yamamoto M."/>
            <person name="Yamamoto S."/>
            <person name="Yamane H."/>
            <person name="Yoshiki S."/>
            <person name="Yoshihara R."/>
            <person name="Yukawa K."/>
            <person name="Zhong H."/>
            <person name="Yano M."/>
            <person name="Yuan Q."/>
            <person name="Ouyang S."/>
            <person name="Liu J."/>
            <person name="Jones K.M."/>
            <person name="Gansberger K."/>
            <person name="Moffat K."/>
            <person name="Hill J."/>
            <person name="Bera J."/>
            <person name="Fadrosh D."/>
            <person name="Jin S."/>
            <person name="Johri S."/>
            <person name="Kim M."/>
            <person name="Overton L."/>
            <person name="Reardon M."/>
            <person name="Tsitrin T."/>
            <person name="Vuong H."/>
            <person name="Weaver B."/>
            <person name="Ciecko A."/>
            <person name="Tallon L."/>
            <person name="Jackson J."/>
            <person name="Pai G."/>
            <person name="Aken S.V."/>
            <person name="Utterback T."/>
            <person name="Reidmuller S."/>
            <person name="Feldblyum T."/>
            <person name="Hsiao J."/>
            <person name="Zismann V."/>
            <person name="Iobst S."/>
            <person name="de Vazeille A.R."/>
            <person name="Buell C.R."/>
            <person name="Ying K."/>
            <person name="Li Y."/>
            <person name="Lu T."/>
            <person name="Huang Y."/>
            <person name="Zhao Q."/>
            <person name="Feng Q."/>
            <person name="Zhang L."/>
            <person name="Zhu J."/>
            <person name="Weng Q."/>
            <person name="Mu J."/>
            <person name="Lu Y."/>
            <person name="Fan D."/>
            <person name="Liu Y."/>
            <person name="Guan J."/>
            <person name="Zhang Y."/>
            <person name="Yu S."/>
            <person name="Liu X."/>
            <person name="Zhang Y."/>
            <person name="Hong G."/>
            <person name="Han B."/>
            <person name="Choisne N."/>
            <person name="Demange N."/>
            <person name="Orjeda G."/>
            <person name="Samain S."/>
            <person name="Cattolico L."/>
            <person name="Pelletier E."/>
            <person name="Couloux A."/>
            <person name="Segurens B."/>
            <person name="Wincker P."/>
            <person name="D'Hont A."/>
            <person name="Scarpelli C."/>
            <person name="Weissenbach J."/>
            <person name="Salanoubat M."/>
            <person name="Quetier F."/>
            <person name="Yu Y."/>
            <person name="Kim H.R."/>
            <person name="Rambo T."/>
            <person name="Currie J."/>
            <person name="Collura K."/>
            <person name="Luo M."/>
            <person name="Yang T."/>
            <person name="Ammiraju J.S.S."/>
            <person name="Engler F."/>
            <person name="Soderlund C."/>
            <person name="Wing R.A."/>
            <person name="Palmer L.E."/>
            <person name="de la Bastide M."/>
            <person name="Spiegel L."/>
            <person name="Nascimento L."/>
            <person name="Zutavern T."/>
            <person name="O'Shaughnessy A."/>
            <person name="Dike S."/>
            <person name="Dedhia N."/>
            <person name="Preston R."/>
            <person name="Balija V."/>
            <person name="McCombie W.R."/>
            <person name="Chow T."/>
            <person name="Chen H."/>
            <person name="Chung M."/>
            <person name="Chen C."/>
            <person name="Shaw J."/>
            <person name="Wu H."/>
            <person name="Hsiao K."/>
            <person name="Chao Y."/>
            <person name="Chu M."/>
            <person name="Cheng C."/>
            <person name="Hour A."/>
            <person name="Lee P."/>
            <person name="Lin S."/>
            <person name="Lin Y."/>
            <person name="Liou J."/>
            <person name="Liu S."/>
            <person name="Hsing Y."/>
            <person name="Raghuvanshi S."/>
            <person name="Mohanty A."/>
            <person name="Bharti A.K."/>
            <person name="Gaur A."/>
            <person name="Gupta V."/>
            <person name="Kumar D."/>
            <person name="Ravi V."/>
            <person name="Vij S."/>
            <person name="Kapur A."/>
            <person name="Khurana P."/>
            <person name="Khurana P."/>
            <person name="Khurana J.P."/>
            <person name="Tyagi A.K."/>
            <person name="Gaikwad K."/>
            <person name="Singh A."/>
            <person name="Dalal V."/>
            <person name="Srivastava S."/>
            <person name="Dixit A."/>
            <person name="Pal A.K."/>
            <person name="Ghazi I.A."/>
            <person name="Yadav M."/>
            <person name="Pandit A."/>
            <person name="Bhargava A."/>
            <person name="Sureshbabu K."/>
            <person name="Batra K."/>
            <person name="Sharma T.R."/>
            <person name="Mohapatra T."/>
            <person name="Singh N.K."/>
            <person name="Messing J."/>
            <person name="Nelson A.B."/>
            <person name="Fuks G."/>
            <person name="Kavchok S."/>
            <person name="Keizer G."/>
            <person name="Linton E."/>
            <person name="Llaca V."/>
            <person name="Song R."/>
            <person name="Tanyolac B."/>
            <person name="Young S."/>
            <person name="Ho-Il K."/>
            <person name="Hahn J.H."/>
            <person name="Sangsakoo G."/>
            <person name="Vanavichit A."/>
            <person name="de Mattos Luiz.A.T."/>
            <person name="Zimmer P.D."/>
            <person name="Malone G."/>
            <person name="Dellagostin O."/>
            <person name="de Oliveira A.C."/>
            <person name="Bevan M."/>
            <person name="Bancroft I."/>
            <person name="Minx P."/>
            <person name="Cordum H."/>
            <person name="Wilson R."/>
            <person name="Cheng Z."/>
            <person name="Jin W."/>
            <person name="Jiang J."/>
            <person name="Leong S.A."/>
            <person name="Iwama H."/>
            <person name="Gojobori T."/>
            <person name="Itoh T."/>
            <person name="Niimura Y."/>
            <person name="Fujii Y."/>
            <person name="Habara T."/>
            <person name="Sakai H."/>
            <person name="Sato Y."/>
            <person name="Wilson G."/>
            <person name="Kumar K."/>
            <person name="McCouch S."/>
            <person name="Juretic N."/>
            <person name="Hoen D."/>
            <person name="Wright S."/>
            <person name="Bruskiewich R."/>
            <person name="Bureau T."/>
            <person name="Miyao A."/>
            <person name="Hirochika H."/>
            <person name="Nishikawa T."/>
            <person name="Kadowaki K."/>
            <person name="Sugiura M."/>
            <person name="Burr B."/>
            <person name="Sasaki T."/>
        </authorList>
    </citation>
    <scope>NUCLEOTIDE SEQUENCE [LARGE SCALE GENOMIC DNA]</scope>
    <source>
        <strain evidence="3">cv. Nipponbare</strain>
    </source>
</reference>
<evidence type="ECO:0000313" key="3">
    <source>
        <dbReference type="Proteomes" id="UP000000763"/>
    </source>
</evidence>
<accession>Q8RUN5</accession>
<reference evidence="3" key="3">
    <citation type="journal article" date="2008" name="Nucleic Acids Res.">
        <title>The rice annotation project database (RAP-DB): 2008 update.</title>
        <authorList>
            <consortium name="The rice annotation project (RAP)"/>
        </authorList>
    </citation>
    <scope>GENOME REANNOTATION</scope>
    <source>
        <strain evidence="3">cv. Nipponbare</strain>
    </source>
</reference>
<evidence type="ECO:0000313" key="2">
    <source>
        <dbReference type="EMBL" id="BAB90694.1"/>
    </source>
</evidence>
<dbReference type="Proteomes" id="UP000000763">
    <property type="component" value="Chromosome 1"/>
</dbReference>
<dbReference type="EMBL" id="AP004233">
    <property type="protein sequence ID" value="BAB89261.1"/>
    <property type="molecule type" value="Genomic_DNA"/>
</dbReference>
<dbReference type="Proteomes" id="UP000817658">
    <property type="component" value="Chromosome 1"/>
</dbReference>
<dbReference type="AlphaFoldDB" id="Q8RUN5"/>
<organism evidence="1">
    <name type="scientific">Oryza sativa subsp. japonica</name>
    <name type="common">Rice</name>
    <dbReference type="NCBI Taxonomy" id="39947"/>
    <lineage>
        <taxon>Eukaryota</taxon>
        <taxon>Viridiplantae</taxon>
        <taxon>Streptophyta</taxon>
        <taxon>Embryophyta</taxon>
        <taxon>Tracheophyta</taxon>
        <taxon>Spermatophyta</taxon>
        <taxon>Magnoliopsida</taxon>
        <taxon>Liliopsida</taxon>
        <taxon>Poales</taxon>
        <taxon>Poaceae</taxon>
        <taxon>BOP clade</taxon>
        <taxon>Oryzoideae</taxon>
        <taxon>Oryzeae</taxon>
        <taxon>Oryzinae</taxon>
        <taxon>Oryza</taxon>
        <taxon>Oryza sativa</taxon>
    </lineage>
</organism>
<protein>
    <submittedName>
        <fullName evidence="1">Uncharacterized protein</fullName>
    </submittedName>
</protein>
<proteinExistence type="predicted"/>
<sequence>MWRLSAAAGDVVLKQIEQASRPGVGGGPCRTPPVRQASRRRVVVIRSREQTVALINPTYFYFADTHGERIDYNTQQKGIRDEAAAGALRRHHHRALLRRRRLGRRPRRPLRPQGRYMEKMTLQNYRNVPAGTNAQACLAVAKELNYPVIDIWTKMQQFPD</sequence>
<name>Q8RUN5_ORYSJ</name>
<reference evidence="1" key="1">
    <citation type="journal article" date="2002" name="Nature">
        <title>The genome sequence and structure of rice chromosome 1.</title>
        <authorList>
            <person name="Sasaki T."/>
            <person name="Matsumoto T."/>
            <person name="Yamamoto K."/>
            <person name="Sakata K."/>
            <person name="Baba T."/>
            <person name="Katayose Y."/>
            <person name="Wu J."/>
            <person name="Niimura Y."/>
            <person name="Cheng Z."/>
            <person name="Nagamura Y."/>
            <person name="Antonio B.A."/>
            <person name="Kanamori H."/>
            <person name="Hosokawa S."/>
            <person name="Masukawa M."/>
            <person name="Arikawa K."/>
            <person name="Chiden Y."/>
            <person name="Hayashi M."/>
            <person name="Okamoto M."/>
            <person name="Ando T."/>
            <person name="Aoki H."/>
            <person name="Arita K."/>
            <person name="Hamada M."/>
            <person name="Harada C."/>
            <person name="Hijishita S."/>
            <person name="Honda M."/>
            <person name="Ichikawa Y."/>
            <person name="Idonuma A."/>
            <person name="Iijima M."/>
            <person name="Ikeda M."/>
            <person name="Ikeno M."/>
            <person name="Itoh S."/>
            <person name="Itoh T."/>
            <person name="Itoh Y."/>
            <person name="Itoh Y."/>
            <person name="Iwabuchi A."/>
            <person name="Kamiya K."/>
            <person name="Karasawa W."/>
            <person name="Katagiri S."/>
            <person name="Kikuta A."/>
            <person name="Kobayashi N."/>
            <person name="Kono I."/>
            <person name="Machita K."/>
            <person name="Maehara T."/>
            <person name="Mizuno H."/>
            <person name="Mizubayashi T."/>
            <person name="Mukai Y."/>
            <person name="Nagasaki H."/>
            <person name="Nakashima M."/>
            <person name="Nakama Y."/>
            <person name="Nakamichi Y."/>
            <person name="Nakamura M."/>
            <person name="Namiki N."/>
            <person name="Negishi M."/>
            <person name="Ohta I."/>
            <person name="Ono N."/>
            <person name="Saji S."/>
            <person name="Sakai K."/>
            <person name="Shibata M."/>
            <person name="Shimokawa T."/>
            <person name="Shomura A."/>
            <person name="Song J."/>
            <person name="Takazaki Y."/>
            <person name="Terasawa K."/>
            <person name="Tsuji K."/>
            <person name="Waki K."/>
            <person name="Yamagata H."/>
            <person name="Yamane H."/>
            <person name="Yoshiki S."/>
            <person name="Yoshihara R."/>
            <person name="Yukawa K."/>
            <person name="Zhong H."/>
            <person name="Iwama H."/>
            <person name="Endo T."/>
            <person name="Ito H."/>
            <person name="Hahn J.H."/>
            <person name="Kim H.I."/>
            <person name="Eun M.Y."/>
            <person name="Yano M."/>
            <person name="Jiang J."/>
            <person name="Gojobori T."/>
        </authorList>
    </citation>
    <scope>NUCLEOTIDE SEQUENCE</scope>
</reference>
<evidence type="ECO:0000313" key="1">
    <source>
        <dbReference type="EMBL" id="BAB89261.1"/>
    </source>
</evidence>